<dbReference type="RefSeq" id="WP_124751249.1">
    <property type="nucleotide sequence ID" value="NZ_RQYS01000019.1"/>
</dbReference>
<dbReference type="OrthoDB" id="9808492at2"/>
<organism evidence="2 3">
    <name type="scientific">Tannerella forsythia</name>
    <name type="common">Bacteroides forsythus</name>
    <dbReference type="NCBI Taxonomy" id="28112"/>
    <lineage>
        <taxon>Bacteria</taxon>
        <taxon>Pseudomonadati</taxon>
        <taxon>Bacteroidota</taxon>
        <taxon>Bacteroidia</taxon>
        <taxon>Bacteroidales</taxon>
        <taxon>Tannerellaceae</taxon>
        <taxon>Tannerella</taxon>
    </lineage>
</organism>
<reference evidence="2 3" key="1">
    <citation type="submission" date="2018-11" db="EMBL/GenBank/DDBJ databases">
        <title>Genomes From Bacteria Associated with the Canine Oral Cavity: a Test Case for Automated Genome-Based Taxonomic Assignment.</title>
        <authorList>
            <person name="Coil D.A."/>
            <person name="Jospin G."/>
            <person name="Darling A.E."/>
            <person name="Wallis C."/>
            <person name="Davis I.J."/>
            <person name="Harris S."/>
            <person name="Eisen J.A."/>
            <person name="Holcombe L.J."/>
            <person name="O'Flynn C."/>
        </authorList>
    </citation>
    <scope>NUCLEOTIDE SEQUENCE [LARGE SCALE GENOMIC DNA]</scope>
    <source>
        <strain evidence="2 3">OH2617_COT-023</strain>
    </source>
</reference>
<proteinExistence type="predicted"/>
<dbReference type="EMBL" id="RQYS01000019">
    <property type="protein sequence ID" value="RRD62004.1"/>
    <property type="molecule type" value="Genomic_DNA"/>
</dbReference>
<gene>
    <name evidence="2" type="ORF">EII40_05345</name>
</gene>
<dbReference type="Pfam" id="PF13289">
    <property type="entry name" value="SIR2_2"/>
    <property type="match status" value="1"/>
</dbReference>
<dbReference type="AlphaFoldDB" id="A0A3P1XT36"/>
<evidence type="ECO:0000256" key="1">
    <source>
        <dbReference type="SAM" id="MobiDB-lite"/>
    </source>
</evidence>
<feature type="region of interest" description="Disordered" evidence="1">
    <location>
        <begin position="379"/>
        <end position="407"/>
    </location>
</feature>
<dbReference type="Proteomes" id="UP000278609">
    <property type="component" value="Unassembled WGS sequence"/>
</dbReference>
<protein>
    <submittedName>
        <fullName evidence="2">Uncharacterized protein</fullName>
    </submittedName>
</protein>
<evidence type="ECO:0000313" key="2">
    <source>
        <dbReference type="EMBL" id="RRD62004.1"/>
    </source>
</evidence>
<name>A0A3P1XT36_TANFO</name>
<sequence length="454" mass="51907">MDNNDKKEYGRSWESVQFTQGGKSPELFQKEKARYIAQFLRDQLQLKNLSFLFGSGTSAPALPLMAGLYREVQELLSTETDSEIKSLFDQVSINASENLEEILGLLYARLSYFAGIGSIENYRATKKLIDKIEGCILTCLNLDIFAECTKEKGTIVENQSNAPFISTLKVYETFYRALALRSKELSRLSVFTTNNDLFNETAMDNTNTMYVNGFTPGLKRYFNPSLFHYTYSKRMDSSIDKYEPVDNMVYLYKLHGSVNWVEQDSVGNKFYNIVEIDAKQSISSALSERVMIYPTPTKQNKSLGSPYTDIIRAFHHKLLQPNSVLFVCGYSFSDEHLNRIIYQALAANSSLNVVVVNKLDESKEIKQVDDRRIYHLWEENQDSNTESNSSVQDEKEDSSEGVISTENKEKKAPIHYFSEFVKLLSEIISQQDDSQELLNKFSNEILKSLQSSKK</sequence>
<accession>A0A3P1XT36</accession>
<comment type="caution">
    <text evidence="2">The sequence shown here is derived from an EMBL/GenBank/DDBJ whole genome shotgun (WGS) entry which is preliminary data.</text>
</comment>
<feature type="compositionally biased region" description="Polar residues" evidence="1">
    <location>
        <begin position="382"/>
        <end position="391"/>
    </location>
</feature>
<evidence type="ECO:0000313" key="3">
    <source>
        <dbReference type="Proteomes" id="UP000278609"/>
    </source>
</evidence>